<reference evidence="4 6" key="1">
    <citation type="submission" date="2013-07" db="EMBL/GenBank/DDBJ databases">
        <authorList>
            <person name="Genoscope - CEA"/>
        </authorList>
    </citation>
    <scope>NUCLEOTIDE SEQUENCE [LARGE SCALE GENOMIC DNA]</scope>
    <source>
        <strain evidence="4">FRM16</strain>
        <strain evidence="6">FRM16 / DSM 17909</strain>
    </source>
</reference>
<accession>A0A068QUR0</accession>
<dbReference type="Pfam" id="PF00501">
    <property type="entry name" value="AMP-binding"/>
    <property type="match status" value="1"/>
</dbReference>
<comment type="similarity">
    <text evidence="1">Belongs to the ATP-dependent AMP-binding enzyme family.</text>
</comment>
<feature type="domain" description="AMP-dependent synthetase/ligase" evidence="2">
    <location>
        <begin position="8"/>
        <end position="305"/>
    </location>
</feature>
<evidence type="ECO:0000256" key="1">
    <source>
        <dbReference type="ARBA" id="ARBA00006432"/>
    </source>
</evidence>
<dbReference type="Proteomes" id="UP000324170">
    <property type="component" value="Unassembled WGS sequence"/>
</dbReference>
<dbReference type="EMBL" id="VNHN01000045">
    <property type="protein sequence ID" value="TYP02235.1"/>
    <property type="molecule type" value="Genomic_DNA"/>
</dbReference>
<dbReference type="InterPro" id="IPR000873">
    <property type="entry name" value="AMP-dep_synth/lig_dom"/>
</dbReference>
<dbReference type="EMBL" id="FO704550">
    <property type="protein sequence ID" value="CDG18381.1"/>
    <property type="molecule type" value="Genomic_DNA"/>
</dbReference>
<reference evidence="5 7" key="2">
    <citation type="submission" date="2019-07" db="EMBL/GenBank/DDBJ databases">
        <title>Genomic Encyclopedia of Type Strains, Phase I: the one thousand microbial genomes (KMG-I) project.</title>
        <authorList>
            <person name="Kyrpides N."/>
        </authorList>
    </citation>
    <scope>NUCLEOTIDE SEQUENCE [LARGE SCALE GENOMIC DNA]</scope>
    <source>
        <strain evidence="5 7">DSM 17909</strain>
    </source>
</reference>
<dbReference type="Proteomes" id="UP000032721">
    <property type="component" value="Chromosome"/>
</dbReference>
<dbReference type="HOGENOM" id="CLU_000022_59_13_6"/>
<evidence type="ECO:0000313" key="4">
    <source>
        <dbReference type="EMBL" id="CDG18381.1"/>
    </source>
</evidence>
<keyword evidence="4" id="KW-0436">Ligase</keyword>
<dbReference type="Gene3D" id="3.30.300.30">
    <property type="match status" value="1"/>
</dbReference>
<dbReference type="KEGG" id="xdo:XDD1_2682"/>
<dbReference type="PANTHER" id="PTHR43201:SF8">
    <property type="entry name" value="ACYL-COA SYNTHETASE FAMILY MEMBER 3"/>
    <property type="match status" value="1"/>
</dbReference>
<name>A0A068QUR0_9GAMM</name>
<gene>
    <name evidence="5" type="ORF">LY16_02543</name>
    <name evidence="4" type="ORF">XDD1_2682</name>
</gene>
<organism evidence="4 6">
    <name type="scientific">Xenorhabdus doucetiae</name>
    <dbReference type="NCBI Taxonomy" id="351671"/>
    <lineage>
        <taxon>Bacteria</taxon>
        <taxon>Pseudomonadati</taxon>
        <taxon>Pseudomonadota</taxon>
        <taxon>Gammaproteobacteria</taxon>
        <taxon>Enterobacterales</taxon>
        <taxon>Morganellaceae</taxon>
        <taxon>Xenorhabdus</taxon>
    </lineage>
</organism>
<dbReference type="PANTHER" id="PTHR43201">
    <property type="entry name" value="ACYL-COA SYNTHETASE"/>
    <property type="match status" value="1"/>
</dbReference>
<dbReference type="STRING" id="351671.XDD1_2682"/>
<dbReference type="Gene3D" id="3.40.50.12780">
    <property type="entry name" value="N-terminal domain of ligase-like"/>
    <property type="match status" value="1"/>
</dbReference>
<feature type="domain" description="AMP-binding enzyme C-terminal" evidence="3">
    <location>
        <begin position="365"/>
        <end position="434"/>
    </location>
</feature>
<dbReference type="InterPro" id="IPR045851">
    <property type="entry name" value="AMP-bd_C_sf"/>
</dbReference>
<evidence type="ECO:0000313" key="7">
    <source>
        <dbReference type="Proteomes" id="UP000324170"/>
    </source>
</evidence>
<proteinExistence type="inferred from homology"/>
<evidence type="ECO:0000259" key="2">
    <source>
        <dbReference type="Pfam" id="PF00501"/>
    </source>
</evidence>
<protein>
    <submittedName>
        <fullName evidence="5">Acyl-CoA synthetase (AMP-forming)/AMP-acid ligase II</fullName>
    </submittedName>
    <submittedName>
        <fullName evidence="4">Amp-dependent synthetase and ligase</fullName>
    </submittedName>
</protein>
<dbReference type="InterPro" id="IPR025110">
    <property type="entry name" value="AMP-bd_C"/>
</dbReference>
<dbReference type="GO" id="GO:0031956">
    <property type="term" value="F:medium-chain fatty acid-CoA ligase activity"/>
    <property type="evidence" value="ECO:0007669"/>
    <property type="project" value="TreeGrafter"/>
</dbReference>
<dbReference type="OrthoDB" id="9766486at2"/>
<dbReference type="GO" id="GO:0006631">
    <property type="term" value="P:fatty acid metabolic process"/>
    <property type="evidence" value="ECO:0007669"/>
    <property type="project" value="TreeGrafter"/>
</dbReference>
<dbReference type="SUPFAM" id="SSF56801">
    <property type="entry name" value="Acetyl-CoA synthetase-like"/>
    <property type="match status" value="1"/>
</dbReference>
<keyword evidence="7" id="KW-1185">Reference proteome</keyword>
<sequence>MDSDLLFEHLHNNGDRIACWYQQKSYSYKWLLSRCDELTRTFSTVGVIAGTIVSVIADYHPDSLASLLALIRLKAIVQPMTRLSEKAIARNSEICSSEFKLWIDEDGLKDIRFTRMKGEHALIDNLRRSGQAGLIIMSSGTSGQSKAIVHNLEQLIRTVKPSLQPRTVISFLLFDHIGGINTMLSAFASGNCLVVPELRTPECISEAISRYQVDVLITSPSFLNLMILKNCFENNSLQVLKQINYGSEVMPASILSYLTEKLPTTRLTQAYGLSEAGVIKTRSDDNQSTFIRIVDENVQIRVRENKLEILSKTSMLGYMNAPSPFTADGWLITGDVVEMRDDSFRIVGRDTEVINVGGEKVYPGEVENIILQLPGVEDVVVNAEKNAILGNIVVARIKANGDTDFIQLRREVILWCKRHLPLFKVPQKITFINEGDYGLRFKKKRQPVIT</sequence>
<dbReference type="RefSeq" id="WP_045971578.1">
    <property type="nucleotide sequence ID" value="NZ_CAWMED010000001.1"/>
</dbReference>
<dbReference type="CDD" id="cd04433">
    <property type="entry name" value="AFD_class_I"/>
    <property type="match status" value="1"/>
</dbReference>
<dbReference type="AlphaFoldDB" id="A0A068QUR0"/>
<dbReference type="Pfam" id="PF13193">
    <property type="entry name" value="AMP-binding_C"/>
    <property type="match status" value="1"/>
</dbReference>
<dbReference type="InterPro" id="IPR042099">
    <property type="entry name" value="ANL_N_sf"/>
</dbReference>
<evidence type="ECO:0000313" key="6">
    <source>
        <dbReference type="Proteomes" id="UP000032721"/>
    </source>
</evidence>
<evidence type="ECO:0000313" key="5">
    <source>
        <dbReference type="EMBL" id="TYP02235.1"/>
    </source>
</evidence>
<evidence type="ECO:0000259" key="3">
    <source>
        <dbReference type="Pfam" id="PF13193"/>
    </source>
</evidence>